<name>A0A6M1TYT7_9RHOB</name>
<accession>A0A6M1TYT7</accession>
<dbReference type="InterPro" id="IPR014818">
    <property type="entry name" value="Phage/plasmid_primase_P4_C"/>
</dbReference>
<dbReference type="PROSITE" id="PS51206">
    <property type="entry name" value="SF3_HELICASE_1"/>
    <property type="match status" value="1"/>
</dbReference>
<evidence type="ECO:0000256" key="1">
    <source>
        <dbReference type="ARBA" id="ARBA00022741"/>
    </source>
</evidence>
<keyword evidence="2" id="KW-0378">Hydrolase</keyword>
<dbReference type="SMART" id="SM00885">
    <property type="entry name" value="D5_N"/>
    <property type="match status" value="1"/>
</dbReference>
<dbReference type="Pfam" id="PF08706">
    <property type="entry name" value="D5_N"/>
    <property type="match status" value="1"/>
</dbReference>
<dbReference type="InterPro" id="IPR051620">
    <property type="entry name" value="ORF904-like_C"/>
</dbReference>
<dbReference type="RefSeq" id="WP_165054564.1">
    <property type="nucleotide sequence ID" value="NZ_JAALFE010000059.1"/>
</dbReference>
<organism evidence="5 6">
    <name type="scientific">Paragemmobacter kunshanensis</name>
    <dbReference type="NCBI Taxonomy" id="2583234"/>
    <lineage>
        <taxon>Bacteria</taxon>
        <taxon>Pseudomonadati</taxon>
        <taxon>Pseudomonadota</taxon>
        <taxon>Alphaproteobacteria</taxon>
        <taxon>Rhodobacterales</taxon>
        <taxon>Paracoccaceae</taxon>
        <taxon>Paragemmobacter</taxon>
    </lineage>
</organism>
<reference evidence="5 6" key="1">
    <citation type="submission" date="2020-02" db="EMBL/GenBank/DDBJ databases">
        <title>Rhodobacter translucens sp. nov., a novel bacterium isolated from activated sludge.</title>
        <authorList>
            <person name="Liu J."/>
        </authorList>
    </citation>
    <scope>NUCLEOTIDE SEQUENCE [LARGE SCALE GENOMIC DNA]</scope>
    <source>
        <strain evidence="5 6">HX-7-19</strain>
    </source>
</reference>
<dbReference type="InterPro" id="IPR054468">
    <property type="entry name" value="NrSPol-like_HBD"/>
</dbReference>
<dbReference type="Pfam" id="PF22763">
    <property type="entry name" value="NrS1-1_pol-like_HBD"/>
    <property type="match status" value="1"/>
</dbReference>
<proteinExistence type="predicted"/>
<keyword evidence="6" id="KW-1185">Reference proteome</keyword>
<evidence type="ECO:0000259" key="4">
    <source>
        <dbReference type="PROSITE" id="PS51206"/>
    </source>
</evidence>
<dbReference type="GO" id="GO:0005524">
    <property type="term" value="F:ATP binding"/>
    <property type="evidence" value="ECO:0007669"/>
    <property type="project" value="UniProtKB-KW"/>
</dbReference>
<dbReference type="GO" id="GO:0016787">
    <property type="term" value="F:hydrolase activity"/>
    <property type="evidence" value="ECO:0007669"/>
    <property type="project" value="UniProtKB-KW"/>
</dbReference>
<dbReference type="PANTHER" id="PTHR35372">
    <property type="entry name" value="ATP BINDING PROTEIN-RELATED"/>
    <property type="match status" value="1"/>
</dbReference>
<dbReference type="InterPro" id="IPR027417">
    <property type="entry name" value="P-loop_NTPase"/>
</dbReference>
<protein>
    <recommendedName>
        <fullName evidence="4">SF3 helicase domain-containing protein</fullName>
    </recommendedName>
</protein>
<dbReference type="NCBIfam" id="TIGR01613">
    <property type="entry name" value="primase_Cterm"/>
    <property type="match status" value="1"/>
</dbReference>
<evidence type="ECO:0000313" key="5">
    <source>
        <dbReference type="EMBL" id="NGQ93440.1"/>
    </source>
</evidence>
<dbReference type="EMBL" id="JAALFE010000059">
    <property type="protein sequence ID" value="NGQ93440.1"/>
    <property type="molecule type" value="Genomic_DNA"/>
</dbReference>
<evidence type="ECO:0000256" key="2">
    <source>
        <dbReference type="ARBA" id="ARBA00022801"/>
    </source>
</evidence>
<dbReference type="PANTHER" id="PTHR35372:SF2">
    <property type="entry name" value="SF3 HELICASE DOMAIN-CONTAINING PROTEIN"/>
    <property type="match status" value="1"/>
</dbReference>
<keyword evidence="3" id="KW-0067">ATP-binding</keyword>
<dbReference type="AlphaFoldDB" id="A0A6M1TYT7"/>
<sequence>MTTPSPFDLLPPQFCNWVLVQKLPGEKPDKVPCGPDGRAIDHTDPKNWMTYAQAAATGRNVAFVLTKDDPFVFIDLDGCRDPLSGEWSIEAQQVVAGCSGALMEISQSGTGLHTIGTCDQRVMERKRRKWGGDKECYVSGRFVALTGIGLQGDPRTDLTAFVSAWVPDRPDPALTGIPDSGPVPEWNGPTDDLTLIGQAMASKGSVAVLFGQHASFRDLWTGNAAALSRFYPTSTAGEPYDRSAADAAIVMHLGFWTGKDAARVERLWRMSALAQGRAKLDRNDYVHSTIMTGLQKVRQVYQGRAYAGERITQRLIGLGTNDDLANAFTHENQCRFIFNVTRGVWFEWTGKRWRMLPDGAMLDHIRRFCVAASGAEEKRTRSLGFWQAVLTACEADPAFLRTQDQFDADHYLLNTPSGTIDLRTGAVRPHDPADLITAITGADLDTEPGTTWRTFISDVTCGDQELARDLQTGLGASLSGAVEDHWIAYLHGGGRNGKSALIEAVAHAMGTYARTVPAETFVAGKNDPHPTGLTTLVGARLAYANEVPSGRYFNEALLKAVSGDARITARYMRGDFFDFPRTFKLFLIGNDLPQIRATDVAMKRRLRIVPFAADFSGREDVTLPDRLRSEAGAILHWLVEGHRMWIEASRRFNPSAAIEATSEEYFAAQSTPDLWLMECAEIVLDDGRSISAWPRSREVYQNYRIWKSTRGEEPVSETRFGLWLRGKSGIRIVQSNGMRCKGLSLKIPELPGTLPFRARI</sequence>
<feature type="domain" description="SF3 helicase" evidence="4">
    <location>
        <begin position="465"/>
        <end position="624"/>
    </location>
</feature>
<dbReference type="Proteomes" id="UP000474758">
    <property type="component" value="Unassembled WGS sequence"/>
</dbReference>
<keyword evidence="1" id="KW-0547">Nucleotide-binding</keyword>
<evidence type="ECO:0000256" key="3">
    <source>
        <dbReference type="ARBA" id="ARBA00022840"/>
    </source>
</evidence>
<gene>
    <name evidence="5" type="ORF">G5V65_21430</name>
</gene>
<evidence type="ECO:0000313" key="6">
    <source>
        <dbReference type="Proteomes" id="UP000474758"/>
    </source>
</evidence>
<comment type="caution">
    <text evidence="5">The sequence shown here is derived from an EMBL/GenBank/DDBJ whole genome shotgun (WGS) entry which is preliminary data.</text>
</comment>
<dbReference type="InterPro" id="IPR006500">
    <property type="entry name" value="Helicase_put_C_phage/plasmid"/>
</dbReference>
<dbReference type="InterPro" id="IPR014015">
    <property type="entry name" value="Helicase_SF3_DNA-vir"/>
</dbReference>
<dbReference type="Gene3D" id="3.40.50.300">
    <property type="entry name" value="P-loop containing nucleotide triphosphate hydrolases"/>
    <property type="match status" value="1"/>
</dbReference>